<keyword evidence="2" id="KW-1185">Reference proteome</keyword>
<organism evidence="1 2">
    <name type="scientific">Haloferula helveola</name>
    <dbReference type="NCBI Taxonomy" id="490095"/>
    <lineage>
        <taxon>Bacteria</taxon>
        <taxon>Pseudomonadati</taxon>
        <taxon>Verrucomicrobiota</taxon>
        <taxon>Verrucomicrobiia</taxon>
        <taxon>Verrucomicrobiales</taxon>
        <taxon>Verrucomicrobiaceae</taxon>
        <taxon>Haloferula</taxon>
    </lineage>
</organism>
<proteinExistence type="predicted"/>
<protein>
    <submittedName>
        <fullName evidence="1">Uncharacterized protein</fullName>
    </submittedName>
</protein>
<dbReference type="Proteomes" id="UP001374893">
    <property type="component" value="Chromosome"/>
</dbReference>
<evidence type="ECO:0000313" key="1">
    <source>
        <dbReference type="EMBL" id="BCX47804.1"/>
    </source>
</evidence>
<evidence type="ECO:0000313" key="2">
    <source>
        <dbReference type="Proteomes" id="UP001374893"/>
    </source>
</evidence>
<dbReference type="EMBL" id="AP024702">
    <property type="protein sequence ID" value="BCX47804.1"/>
    <property type="molecule type" value="Genomic_DNA"/>
</dbReference>
<name>A0ABN6H5G6_9BACT</name>
<gene>
    <name evidence="1" type="ORF">HAHE_17120</name>
</gene>
<reference evidence="1 2" key="1">
    <citation type="submission" date="2021-06" db="EMBL/GenBank/DDBJ databases">
        <title>Complete genome of Haloferula helveola possessing various polysaccharide degrading enzymes.</title>
        <authorList>
            <person name="Takami H."/>
            <person name="Huang C."/>
            <person name="Hamasaki K."/>
        </authorList>
    </citation>
    <scope>NUCLEOTIDE SEQUENCE [LARGE SCALE GENOMIC DNA]</scope>
    <source>
        <strain evidence="1 2">CN-1</strain>
    </source>
</reference>
<sequence>MAGGVWCHMWLDQPRLDCEYSNLKYERDSYESDFTLWIRADMTKEEFEKHATANGLIRINGTSLPRELRIGWMSLARDWWTPPEEFEVAYCSMENNQSDSYLAAFASGRAYIQINHN</sequence>
<accession>A0ABN6H5G6</accession>